<name>A0AAW4YUF9_9GAMM</name>
<dbReference type="PANTHER" id="PTHR30290:SF38">
    <property type="entry name" value="D,D-DIPEPTIDE-BINDING PERIPLASMIC PROTEIN DDPA-RELATED"/>
    <property type="match status" value="1"/>
</dbReference>
<accession>A0AAW4YUF9</accession>
<dbReference type="PANTHER" id="PTHR30290">
    <property type="entry name" value="PERIPLASMIC BINDING COMPONENT OF ABC TRANSPORTER"/>
    <property type="match status" value="1"/>
</dbReference>
<protein>
    <submittedName>
        <fullName evidence="4">ABC transporter substrate-binding protein</fullName>
    </submittedName>
</protein>
<proteinExistence type="inferred from homology"/>
<dbReference type="InterPro" id="IPR030678">
    <property type="entry name" value="Peptide/Ni-bd"/>
</dbReference>
<gene>
    <name evidence="4" type="ORF">HOP61_13645</name>
</gene>
<keyword evidence="2" id="KW-0732">Signal</keyword>
<dbReference type="SUPFAM" id="SSF53850">
    <property type="entry name" value="Periplasmic binding protein-like II"/>
    <property type="match status" value="1"/>
</dbReference>
<dbReference type="GO" id="GO:1904680">
    <property type="term" value="F:peptide transmembrane transporter activity"/>
    <property type="evidence" value="ECO:0007669"/>
    <property type="project" value="TreeGrafter"/>
</dbReference>
<reference evidence="4" key="1">
    <citation type="submission" date="2020-05" db="EMBL/GenBank/DDBJ databases">
        <authorList>
            <person name="Wang L."/>
            <person name="Shao Z."/>
        </authorList>
    </citation>
    <scope>NUCLEOTIDE SEQUENCE</scope>
    <source>
        <strain evidence="4">MCCC 1A05776</strain>
    </source>
</reference>
<evidence type="ECO:0000259" key="3">
    <source>
        <dbReference type="Pfam" id="PF00496"/>
    </source>
</evidence>
<dbReference type="EMBL" id="JABFTS010000005">
    <property type="protein sequence ID" value="MCE8052342.1"/>
    <property type="molecule type" value="Genomic_DNA"/>
</dbReference>
<comment type="caution">
    <text evidence="4">The sequence shown here is derived from an EMBL/GenBank/DDBJ whole genome shotgun (WGS) entry which is preliminary data.</text>
</comment>
<evidence type="ECO:0000256" key="1">
    <source>
        <dbReference type="ARBA" id="ARBA00005695"/>
    </source>
</evidence>
<evidence type="ECO:0000313" key="5">
    <source>
        <dbReference type="Proteomes" id="UP001320178"/>
    </source>
</evidence>
<dbReference type="Gene3D" id="3.10.105.10">
    <property type="entry name" value="Dipeptide-binding Protein, Domain 3"/>
    <property type="match status" value="1"/>
</dbReference>
<dbReference type="Pfam" id="PF00496">
    <property type="entry name" value="SBP_bac_5"/>
    <property type="match status" value="1"/>
</dbReference>
<evidence type="ECO:0000313" key="4">
    <source>
        <dbReference type="EMBL" id="MCE8052342.1"/>
    </source>
</evidence>
<dbReference type="RefSeq" id="WP_191224666.1">
    <property type="nucleotide sequence ID" value="NZ_JAAQTN010000044.1"/>
</dbReference>
<dbReference type="PIRSF" id="PIRSF002741">
    <property type="entry name" value="MppA"/>
    <property type="match status" value="1"/>
</dbReference>
<dbReference type="GO" id="GO:0015833">
    <property type="term" value="P:peptide transport"/>
    <property type="evidence" value="ECO:0007669"/>
    <property type="project" value="TreeGrafter"/>
</dbReference>
<dbReference type="Gene3D" id="3.40.190.10">
    <property type="entry name" value="Periplasmic binding protein-like II"/>
    <property type="match status" value="1"/>
</dbReference>
<dbReference type="InterPro" id="IPR039424">
    <property type="entry name" value="SBP_5"/>
</dbReference>
<dbReference type="InterPro" id="IPR000914">
    <property type="entry name" value="SBP_5_dom"/>
</dbReference>
<sequence length="495" mass="56296">MGDAFSRRLAVVLLASLSFLAIPGLASQTPLRVELQLEPPHLDPTLTAASTVAEALHLNVFQGLTRIDRHGEVQAALATRWEVSEDGLVYRFALRSDVRFHHGKTFDSAVAAYSLRRLLEVENANPQRHLFQAIRHVEEVGTHELRIELAQPDALLPFRLALSAAVIVHPDTVHTNRSHPVGTGPYRFVDWERNEGIRLRAFEAYWGEPPAIREALFTFTPNRVELENLLSEGAIDLYPDASSLTAHMPLMQRADYVIQDGLSEGEVLLAMNHGRTLFQDLRVRRALSHAIDREALLTIYPSIDPPLIGSHFSPRHPAYVDLSQRYPYDPERARKLLAEAGFSGGTPIALTVPPTQYAERSSLYIASDLEAVGFEVELQRVSWGEWLRQVFTERDYDMTVIAHVEPMDIDIYARDDYYFNYHSETFRELWSRIEAQQDPAERHRLLAEAQRHLAEEAVHVFLFLKPQQAIRKSNLQGVWDDAPIPAVVLEELYWE</sequence>
<dbReference type="AlphaFoldDB" id="A0AAW4YUF9"/>
<evidence type="ECO:0000256" key="2">
    <source>
        <dbReference type="ARBA" id="ARBA00022729"/>
    </source>
</evidence>
<dbReference type="Proteomes" id="UP001320178">
    <property type="component" value="Unassembled WGS sequence"/>
</dbReference>
<reference evidence="4" key="2">
    <citation type="journal article" date="2021" name="Front. Microbiol.">
        <title>Aerobic Denitrification and Heterotrophic Sulfur Oxidation in the Genus Halomonas Revealed by Six Novel Species Characterizations and Genome-Based Analysis.</title>
        <authorList>
            <person name="Wang L."/>
            <person name="Shao Z."/>
        </authorList>
    </citation>
    <scope>NUCLEOTIDE SEQUENCE</scope>
    <source>
        <strain evidence="4">MCCC 1A05776</strain>
    </source>
</reference>
<feature type="domain" description="Solute-binding protein family 5" evidence="3">
    <location>
        <begin position="72"/>
        <end position="403"/>
    </location>
</feature>
<organism evidence="4 5">
    <name type="scientific">Billgrantia desiderata</name>
    <dbReference type="NCBI Taxonomy" id="52021"/>
    <lineage>
        <taxon>Bacteria</taxon>
        <taxon>Pseudomonadati</taxon>
        <taxon>Pseudomonadota</taxon>
        <taxon>Gammaproteobacteria</taxon>
        <taxon>Oceanospirillales</taxon>
        <taxon>Halomonadaceae</taxon>
        <taxon>Billgrantia</taxon>
    </lineage>
</organism>
<dbReference type="GO" id="GO:0030288">
    <property type="term" value="C:outer membrane-bounded periplasmic space"/>
    <property type="evidence" value="ECO:0007669"/>
    <property type="project" value="UniProtKB-ARBA"/>
</dbReference>
<comment type="similarity">
    <text evidence="1">Belongs to the bacterial solute-binding protein 5 family.</text>
</comment>
<dbReference type="GO" id="GO:0043190">
    <property type="term" value="C:ATP-binding cassette (ABC) transporter complex"/>
    <property type="evidence" value="ECO:0007669"/>
    <property type="project" value="InterPro"/>
</dbReference>